<feature type="transmembrane region" description="Helical" evidence="2">
    <location>
        <begin position="71"/>
        <end position="96"/>
    </location>
</feature>
<reference evidence="3 4" key="1">
    <citation type="submission" date="2015-07" db="EMBL/GenBank/DDBJ databases">
        <title>Emmonsia species relationships and genome sequence.</title>
        <authorList>
            <consortium name="The Broad Institute Genomics Platform"/>
            <person name="Cuomo C.A."/>
            <person name="Munoz J.F."/>
            <person name="Imamovic A."/>
            <person name="Priest M.E."/>
            <person name="Young S."/>
            <person name="Clay O.K."/>
            <person name="McEwen J.G."/>
        </authorList>
    </citation>
    <scope>NUCLEOTIDE SEQUENCE [LARGE SCALE GENOMIC DNA]</scope>
    <source>
        <strain evidence="3 4">UAMH 9510</strain>
    </source>
</reference>
<evidence type="ECO:0000313" key="4">
    <source>
        <dbReference type="Proteomes" id="UP000182235"/>
    </source>
</evidence>
<evidence type="ECO:0000313" key="3">
    <source>
        <dbReference type="EMBL" id="OJD17052.1"/>
    </source>
</evidence>
<evidence type="ECO:0000256" key="1">
    <source>
        <dbReference type="SAM" id="MobiDB-lite"/>
    </source>
</evidence>
<evidence type="ECO:0000256" key="2">
    <source>
        <dbReference type="SAM" id="Phobius"/>
    </source>
</evidence>
<accession>A0A1J9QMC6</accession>
<proteinExistence type="predicted"/>
<dbReference type="STRING" id="1447872.A0A1J9QMC6"/>
<dbReference type="Proteomes" id="UP000182235">
    <property type="component" value="Unassembled WGS sequence"/>
</dbReference>
<name>A0A1J9QMC6_9EURO</name>
<dbReference type="VEuPathDB" id="FungiDB:AJ78_02847"/>
<organism evidence="3 4">
    <name type="scientific">Emergomyces pasteurianus Ep9510</name>
    <dbReference type="NCBI Taxonomy" id="1447872"/>
    <lineage>
        <taxon>Eukaryota</taxon>
        <taxon>Fungi</taxon>
        <taxon>Dikarya</taxon>
        <taxon>Ascomycota</taxon>
        <taxon>Pezizomycotina</taxon>
        <taxon>Eurotiomycetes</taxon>
        <taxon>Eurotiomycetidae</taxon>
        <taxon>Onygenales</taxon>
        <taxon>Ajellomycetaceae</taxon>
        <taxon>Emergomyces</taxon>
    </lineage>
</organism>
<keyword evidence="2" id="KW-1133">Transmembrane helix</keyword>
<sequence>MNQRPPDTPNTNLGLQARFAEGMVGGNAEFIPNSPQCHESEFLQPKWVATREQPRGIHPKEPVFRSRRWRVLVFASIALLCVGIGVGVGVGVGVTLGTRQGDSGTEAPSANTSVTTSPTTSVTTSPTASVTTSPTASAIPTSLNVLAAVHGNAIVTPEAKELLDAEGNMAFDSHPFPFKDHMFGSVKCFSLLHQLGSNGDEDMRIFHACEGTGLYKLESGPIEKSRNTQQVPEHGLEQNGFRIFSILWGTSELREKNVHEKVFRAGLNRDKVRFTNEFFGRTSAPGPSRGIPAGVVFYRSASDRPIRILYGLENRTTAFDFS</sequence>
<protein>
    <submittedName>
        <fullName evidence="3">Uncharacterized protein</fullName>
    </submittedName>
</protein>
<comment type="caution">
    <text evidence="3">The sequence shown here is derived from an EMBL/GenBank/DDBJ whole genome shotgun (WGS) entry which is preliminary data.</text>
</comment>
<keyword evidence="2" id="KW-0472">Membrane</keyword>
<feature type="region of interest" description="Disordered" evidence="1">
    <location>
        <begin position="99"/>
        <end position="135"/>
    </location>
</feature>
<feature type="compositionally biased region" description="Low complexity" evidence="1">
    <location>
        <begin position="107"/>
        <end position="135"/>
    </location>
</feature>
<dbReference type="AlphaFoldDB" id="A0A1J9QMC6"/>
<dbReference type="EMBL" id="LGRN01000082">
    <property type="protein sequence ID" value="OJD17052.1"/>
    <property type="molecule type" value="Genomic_DNA"/>
</dbReference>
<gene>
    <name evidence="3" type="ORF">AJ78_02847</name>
</gene>
<keyword evidence="4" id="KW-1185">Reference proteome</keyword>
<dbReference type="OrthoDB" id="4187621at2759"/>
<keyword evidence="2" id="KW-0812">Transmembrane</keyword>